<reference evidence="2 3" key="1">
    <citation type="journal article" date="1999" name="Proc. Jpn. Acad.">
        <title>Determination of the complete genomic DNA sequence of Thermoplasma volvanium GSS1.</title>
        <authorList>
            <person name="Kawashima T."/>
            <person name="Yamamoto Y."/>
            <person name="Aramaki H."/>
            <person name="Nunoshiba T."/>
            <person name="Kawamoto T."/>
            <person name="Watanabe K."/>
            <person name="Yamazaki M."/>
            <person name="Kanehori K."/>
            <person name="Amano N."/>
            <person name="Ohya Y."/>
            <person name="Makino K."/>
            <person name="Suzuki M."/>
        </authorList>
    </citation>
    <scope>NUCLEOTIDE SEQUENCE [LARGE SCALE GENOMIC DNA]</scope>
    <source>
        <strain evidence="3">ATCC 51530 / DSM 4299 / JCM 9571 / NBRC 15438 / GSS1</strain>
    </source>
</reference>
<dbReference type="KEGG" id="tvo:TVG0904721"/>
<name>Q97AC2_THEVO</name>
<dbReference type="InterPro" id="IPR006342">
    <property type="entry name" value="FkbM_mtfrase"/>
</dbReference>
<dbReference type="AlphaFoldDB" id="Q97AC2"/>
<reference evidence="2 3" key="2">
    <citation type="journal article" date="2000" name="Proc. Natl. Acad. Sci. U.S.A.">
        <title>Archaeal adaptation to higher temperatures revealed by genomic sequence of Thermoplasma volcanium.</title>
        <authorList>
            <person name="Kawashima T."/>
            <person name="Amano N."/>
            <person name="Koike H."/>
            <person name="Makino S."/>
            <person name="Higuchi S."/>
            <person name="Kawashima-Ohya Y."/>
            <person name="Watanabe K."/>
            <person name="Yamazaki M."/>
            <person name="Kanehori K."/>
            <person name="Kawamoto T."/>
            <person name="Nunoshiba T."/>
            <person name="Yamamoto Y."/>
            <person name="Aramaki H."/>
            <person name="Makino K."/>
            <person name="Suzuki M."/>
        </authorList>
    </citation>
    <scope>NUCLEOTIDE SEQUENCE [LARGE SCALE GENOMIC DNA]</scope>
    <source>
        <strain evidence="3">ATCC 51530 / DSM 4299 / JCM 9571 / NBRC 15438 / GSS1</strain>
    </source>
</reference>
<dbReference type="NCBIfam" id="TIGR01444">
    <property type="entry name" value="fkbM_fam"/>
    <property type="match status" value="1"/>
</dbReference>
<sequence length="293" mass="33933">MKMGMKDMMRTIKRYKEAYRNYMGVMWNVWRGRDRIKVILQNGNSTYLNHDLAYAYSVLFTTRNDHIYNVNLEGNSIKFTYNGHNIMFEYPIGDAAGVFGFEIYAFLRVENETVIDIGANIGDSSIYFALNNAKKVIALEPYPYSYNIALKNIKNYDLQDKIILLNAGYGQDGTIKVDPDFKNPGTINLRSFTDGMDIKILSLKTLLSDYQIDKAVLKMDCEGCEYNLLKEDNDTLKKFERIEIEYHYGYEKLKDKLEEAGFTVTYTKPVKLFNKDATEHNMRMGYIYAKSGV</sequence>
<dbReference type="PaxDb" id="273116-14325105"/>
<gene>
    <name evidence="2" type="ORF">TVG0904721</name>
</gene>
<dbReference type="STRING" id="273116.gene:9381680"/>
<dbReference type="PANTHER" id="PTHR34203:SF15">
    <property type="entry name" value="SLL1173 PROTEIN"/>
    <property type="match status" value="1"/>
</dbReference>
<accession>Q97AC2</accession>
<dbReference type="InterPro" id="IPR029063">
    <property type="entry name" value="SAM-dependent_MTases_sf"/>
</dbReference>
<evidence type="ECO:0000313" key="3">
    <source>
        <dbReference type="Proteomes" id="UP000001017"/>
    </source>
</evidence>
<keyword evidence="3" id="KW-1185">Reference proteome</keyword>
<dbReference type="PANTHER" id="PTHR34203">
    <property type="entry name" value="METHYLTRANSFERASE, FKBM FAMILY PROTEIN"/>
    <property type="match status" value="1"/>
</dbReference>
<dbReference type="EMBL" id="BA000011">
    <property type="protein sequence ID" value="BAB60030.1"/>
    <property type="molecule type" value="Genomic_DNA"/>
</dbReference>
<protein>
    <recommendedName>
        <fullName evidence="1">Methyltransferase FkbM domain-containing protein</fullName>
    </recommendedName>
</protein>
<dbReference type="SUPFAM" id="SSF53335">
    <property type="entry name" value="S-adenosyl-L-methionine-dependent methyltransferases"/>
    <property type="match status" value="1"/>
</dbReference>
<dbReference type="PhylomeDB" id="Q97AC2"/>
<dbReference type="Pfam" id="PF05050">
    <property type="entry name" value="Methyltransf_21"/>
    <property type="match status" value="1"/>
</dbReference>
<dbReference type="Gene3D" id="3.40.50.150">
    <property type="entry name" value="Vaccinia Virus protein VP39"/>
    <property type="match status" value="1"/>
</dbReference>
<proteinExistence type="predicted"/>
<organism evidence="2 3">
    <name type="scientific">Thermoplasma volcanium (strain ATCC 51530 / DSM 4299 / JCM 9571 / NBRC 15438 / GSS1)</name>
    <dbReference type="NCBI Taxonomy" id="273116"/>
    <lineage>
        <taxon>Archaea</taxon>
        <taxon>Methanobacteriati</taxon>
        <taxon>Thermoplasmatota</taxon>
        <taxon>Thermoplasmata</taxon>
        <taxon>Thermoplasmatales</taxon>
        <taxon>Thermoplasmataceae</taxon>
        <taxon>Thermoplasma</taxon>
    </lineage>
</organism>
<dbReference type="InterPro" id="IPR052514">
    <property type="entry name" value="SAM-dependent_MTase"/>
</dbReference>
<dbReference type="HOGENOM" id="CLU_080078_0_0_2"/>
<evidence type="ECO:0000313" key="2">
    <source>
        <dbReference type="EMBL" id="BAB60030.1"/>
    </source>
</evidence>
<dbReference type="eggNOG" id="arCOG01400">
    <property type="taxonomic scope" value="Archaea"/>
</dbReference>
<evidence type="ECO:0000259" key="1">
    <source>
        <dbReference type="Pfam" id="PF05050"/>
    </source>
</evidence>
<feature type="domain" description="Methyltransferase FkbM" evidence="1">
    <location>
        <begin position="116"/>
        <end position="262"/>
    </location>
</feature>
<dbReference type="Proteomes" id="UP000001017">
    <property type="component" value="Chromosome"/>
</dbReference>